<dbReference type="SUPFAM" id="SSF53335">
    <property type="entry name" value="S-adenosyl-L-methionine-dependent methyltransferases"/>
    <property type="match status" value="1"/>
</dbReference>
<evidence type="ECO:0008006" key="3">
    <source>
        <dbReference type="Google" id="ProtNLM"/>
    </source>
</evidence>
<evidence type="ECO:0000313" key="2">
    <source>
        <dbReference type="Proteomes" id="UP000184383"/>
    </source>
</evidence>
<dbReference type="EMBL" id="KV878211">
    <property type="protein sequence ID" value="OJJ36335.1"/>
    <property type="molecule type" value="Genomic_DNA"/>
</dbReference>
<keyword evidence="2" id="KW-1185">Reference proteome</keyword>
<accession>A0A1L9RN19</accession>
<name>A0A1L9RN19_ASPWE</name>
<dbReference type="GeneID" id="63750633"/>
<sequence>MVIEMIAAIANEYFPAVQYDQLRWDSITTAWPTGLVTGGYDSHHVQLPLREILPVAQVPGLSSSSDQASYPDGWNHYLPHLQSQVNSGAQSPGTDIFLYGWPDQADDTICGWGSSEQHTRRVRKEFAGLLKTYQVETLNDAGCGDVAWMSMIDLQGVDYVGYDLYERANWAELRQRGYQLNILDITANESRPADLLICRDVFIHLPNDMILPALERFRRSASLLLTTSYTSDSRTRQGEFSNFHRMNEPSLRHAKLDLTLPPFNLGQPLVRIPEDAPNKYLGLWNMSRLPTGP</sequence>
<dbReference type="OrthoDB" id="4339886at2759"/>
<dbReference type="VEuPathDB" id="FungiDB:ASPWEDRAFT_37906"/>
<organism evidence="1 2">
    <name type="scientific">Aspergillus wentii DTO 134E9</name>
    <dbReference type="NCBI Taxonomy" id="1073089"/>
    <lineage>
        <taxon>Eukaryota</taxon>
        <taxon>Fungi</taxon>
        <taxon>Dikarya</taxon>
        <taxon>Ascomycota</taxon>
        <taxon>Pezizomycotina</taxon>
        <taxon>Eurotiomycetes</taxon>
        <taxon>Eurotiomycetidae</taxon>
        <taxon>Eurotiales</taxon>
        <taxon>Aspergillaceae</taxon>
        <taxon>Aspergillus</taxon>
        <taxon>Aspergillus subgen. Cremei</taxon>
    </lineage>
</organism>
<dbReference type="Proteomes" id="UP000184383">
    <property type="component" value="Unassembled WGS sequence"/>
</dbReference>
<reference evidence="2" key="1">
    <citation type="journal article" date="2017" name="Genome Biol.">
        <title>Comparative genomics reveals high biological diversity and specific adaptations in the industrially and medically important fungal genus Aspergillus.</title>
        <authorList>
            <person name="de Vries R.P."/>
            <person name="Riley R."/>
            <person name="Wiebenga A."/>
            <person name="Aguilar-Osorio G."/>
            <person name="Amillis S."/>
            <person name="Uchima C.A."/>
            <person name="Anderluh G."/>
            <person name="Asadollahi M."/>
            <person name="Askin M."/>
            <person name="Barry K."/>
            <person name="Battaglia E."/>
            <person name="Bayram O."/>
            <person name="Benocci T."/>
            <person name="Braus-Stromeyer S.A."/>
            <person name="Caldana C."/>
            <person name="Canovas D."/>
            <person name="Cerqueira G.C."/>
            <person name="Chen F."/>
            <person name="Chen W."/>
            <person name="Choi C."/>
            <person name="Clum A."/>
            <person name="Dos Santos R.A."/>
            <person name="Damasio A.R."/>
            <person name="Diallinas G."/>
            <person name="Emri T."/>
            <person name="Fekete E."/>
            <person name="Flipphi M."/>
            <person name="Freyberg S."/>
            <person name="Gallo A."/>
            <person name="Gournas C."/>
            <person name="Habgood R."/>
            <person name="Hainaut M."/>
            <person name="Harispe M.L."/>
            <person name="Henrissat B."/>
            <person name="Hilden K.S."/>
            <person name="Hope R."/>
            <person name="Hossain A."/>
            <person name="Karabika E."/>
            <person name="Karaffa L."/>
            <person name="Karanyi Z."/>
            <person name="Krasevec N."/>
            <person name="Kuo A."/>
            <person name="Kusch H."/>
            <person name="LaButti K."/>
            <person name="Lagendijk E.L."/>
            <person name="Lapidus A."/>
            <person name="Levasseur A."/>
            <person name="Lindquist E."/>
            <person name="Lipzen A."/>
            <person name="Logrieco A.F."/>
            <person name="MacCabe A."/>
            <person name="Maekelae M.R."/>
            <person name="Malavazi I."/>
            <person name="Melin P."/>
            <person name="Meyer V."/>
            <person name="Mielnichuk N."/>
            <person name="Miskei M."/>
            <person name="Molnar A.P."/>
            <person name="Mule G."/>
            <person name="Ngan C.Y."/>
            <person name="Orejas M."/>
            <person name="Orosz E."/>
            <person name="Ouedraogo J.P."/>
            <person name="Overkamp K.M."/>
            <person name="Park H.-S."/>
            <person name="Perrone G."/>
            <person name="Piumi F."/>
            <person name="Punt P.J."/>
            <person name="Ram A.F."/>
            <person name="Ramon A."/>
            <person name="Rauscher S."/>
            <person name="Record E."/>
            <person name="Riano-Pachon D.M."/>
            <person name="Robert V."/>
            <person name="Roehrig J."/>
            <person name="Ruller R."/>
            <person name="Salamov A."/>
            <person name="Salih N.S."/>
            <person name="Samson R.A."/>
            <person name="Sandor E."/>
            <person name="Sanguinetti M."/>
            <person name="Schuetze T."/>
            <person name="Sepcic K."/>
            <person name="Shelest E."/>
            <person name="Sherlock G."/>
            <person name="Sophianopoulou V."/>
            <person name="Squina F.M."/>
            <person name="Sun H."/>
            <person name="Susca A."/>
            <person name="Todd R.B."/>
            <person name="Tsang A."/>
            <person name="Unkles S.E."/>
            <person name="van de Wiele N."/>
            <person name="van Rossen-Uffink D."/>
            <person name="Oliveira J.V."/>
            <person name="Vesth T.C."/>
            <person name="Visser J."/>
            <person name="Yu J.-H."/>
            <person name="Zhou M."/>
            <person name="Andersen M.R."/>
            <person name="Archer D.B."/>
            <person name="Baker S.E."/>
            <person name="Benoit I."/>
            <person name="Brakhage A.A."/>
            <person name="Braus G.H."/>
            <person name="Fischer R."/>
            <person name="Frisvad J.C."/>
            <person name="Goldman G.H."/>
            <person name="Houbraken J."/>
            <person name="Oakley B."/>
            <person name="Pocsi I."/>
            <person name="Scazzocchio C."/>
            <person name="Seiboth B."/>
            <person name="vanKuyk P.A."/>
            <person name="Wortman J."/>
            <person name="Dyer P.S."/>
            <person name="Grigoriev I.V."/>
        </authorList>
    </citation>
    <scope>NUCLEOTIDE SEQUENCE [LARGE SCALE GENOMIC DNA]</scope>
    <source>
        <strain evidence="2">DTO 134E9</strain>
    </source>
</reference>
<protein>
    <recommendedName>
        <fullName evidence="3">Methyltransferase domain-containing protein</fullName>
    </recommendedName>
</protein>
<dbReference type="InterPro" id="IPR029063">
    <property type="entry name" value="SAM-dependent_MTases_sf"/>
</dbReference>
<dbReference type="Gene3D" id="3.40.50.150">
    <property type="entry name" value="Vaccinia Virus protein VP39"/>
    <property type="match status" value="1"/>
</dbReference>
<gene>
    <name evidence="1" type="ORF">ASPWEDRAFT_37906</name>
</gene>
<proteinExistence type="predicted"/>
<dbReference type="AlphaFoldDB" id="A0A1L9RN19"/>
<dbReference type="RefSeq" id="XP_040690011.1">
    <property type="nucleotide sequence ID" value="XM_040834785.1"/>
</dbReference>
<evidence type="ECO:0000313" key="1">
    <source>
        <dbReference type="EMBL" id="OJJ36335.1"/>
    </source>
</evidence>